<keyword evidence="5" id="KW-0997">Cell inner membrane</keyword>
<dbReference type="Gene3D" id="3.30.70.1430">
    <property type="entry name" value="Multidrug efflux transporter AcrB pore domain"/>
    <property type="match status" value="2"/>
</dbReference>
<feature type="transmembrane region" description="Helical" evidence="9">
    <location>
        <begin position="929"/>
        <end position="950"/>
    </location>
</feature>
<dbReference type="InterPro" id="IPR027463">
    <property type="entry name" value="AcrB_DN_DC_subdom"/>
</dbReference>
<dbReference type="GO" id="GO:0015562">
    <property type="term" value="F:efflux transmembrane transporter activity"/>
    <property type="evidence" value="ECO:0007669"/>
    <property type="project" value="InterPro"/>
</dbReference>
<dbReference type="GO" id="GO:0005886">
    <property type="term" value="C:plasma membrane"/>
    <property type="evidence" value="ECO:0007669"/>
    <property type="project" value="UniProtKB-SubCell"/>
</dbReference>
<name>A0A8J7MH25_9BACT</name>
<dbReference type="GO" id="GO:0009636">
    <property type="term" value="P:response to toxic substance"/>
    <property type="evidence" value="ECO:0007669"/>
    <property type="project" value="UniProtKB-ARBA"/>
</dbReference>
<keyword evidence="8 9" id="KW-0472">Membrane</keyword>
<feature type="transmembrane region" description="Helical" evidence="9">
    <location>
        <begin position="480"/>
        <end position="507"/>
    </location>
</feature>
<feature type="domain" description="SSD" evidence="10">
    <location>
        <begin position="341"/>
        <end position="505"/>
    </location>
</feature>
<keyword evidence="4" id="KW-1003">Cell membrane</keyword>
<feature type="transmembrane region" description="Helical" evidence="9">
    <location>
        <begin position="448"/>
        <end position="468"/>
    </location>
</feature>
<protein>
    <submittedName>
        <fullName evidence="11">Efflux RND transporter permease subunit</fullName>
    </submittedName>
</protein>
<feature type="transmembrane region" description="Helical" evidence="9">
    <location>
        <begin position="21"/>
        <end position="42"/>
    </location>
</feature>
<dbReference type="SUPFAM" id="SSF82866">
    <property type="entry name" value="Multidrug efflux transporter AcrB transmembrane domain"/>
    <property type="match status" value="2"/>
</dbReference>
<dbReference type="Gene3D" id="1.20.1640.10">
    <property type="entry name" value="Multidrug efflux transporter AcrB transmembrane domain"/>
    <property type="match status" value="2"/>
</dbReference>
<evidence type="ECO:0000256" key="3">
    <source>
        <dbReference type="ARBA" id="ARBA00022448"/>
    </source>
</evidence>
<feature type="transmembrane region" description="Helical" evidence="9">
    <location>
        <begin position="539"/>
        <end position="561"/>
    </location>
</feature>
<dbReference type="Pfam" id="PF00873">
    <property type="entry name" value="ACR_tran"/>
    <property type="match status" value="1"/>
</dbReference>
<dbReference type="InterPro" id="IPR004764">
    <property type="entry name" value="MdtF-like"/>
</dbReference>
<accession>A0A8J7MH25</accession>
<dbReference type="InterPro" id="IPR001036">
    <property type="entry name" value="Acrflvin-R"/>
</dbReference>
<dbReference type="RefSeq" id="WP_200312804.1">
    <property type="nucleotide sequence ID" value="NZ_JAENIM010000047.1"/>
</dbReference>
<dbReference type="FunFam" id="1.20.1640.10:FF:000001">
    <property type="entry name" value="Efflux pump membrane transporter"/>
    <property type="match status" value="1"/>
</dbReference>
<dbReference type="PANTHER" id="PTHR32063">
    <property type="match status" value="1"/>
</dbReference>
<dbReference type="EMBL" id="JAENIM010000047">
    <property type="protein sequence ID" value="MBK1792797.1"/>
    <property type="molecule type" value="Genomic_DNA"/>
</dbReference>
<dbReference type="FunFam" id="3.30.70.1430:FF:000001">
    <property type="entry name" value="Efflux pump membrane transporter"/>
    <property type="match status" value="1"/>
</dbReference>
<feature type="transmembrane region" description="Helical" evidence="9">
    <location>
        <begin position="1010"/>
        <end position="1032"/>
    </location>
</feature>
<evidence type="ECO:0000256" key="9">
    <source>
        <dbReference type="SAM" id="Phobius"/>
    </source>
</evidence>
<gene>
    <name evidence="11" type="ORF">JIN82_16655</name>
</gene>
<dbReference type="AlphaFoldDB" id="A0A8J7MH25"/>
<dbReference type="Proteomes" id="UP000624703">
    <property type="component" value="Unassembled WGS sequence"/>
</dbReference>
<feature type="transmembrane region" description="Helical" evidence="9">
    <location>
        <begin position="350"/>
        <end position="369"/>
    </location>
</feature>
<evidence type="ECO:0000256" key="4">
    <source>
        <dbReference type="ARBA" id="ARBA00022475"/>
    </source>
</evidence>
<dbReference type="Gene3D" id="3.30.70.1320">
    <property type="entry name" value="Multidrug efflux transporter AcrB pore domain like"/>
    <property type="match status" value="1"/>
</dbReference>
<feature type="transmembrane region" description="Helical" evidence="9">
    <location>
        <begin position="903"/>
        <end position="923"/>
    </location>
</feature>
<evidence type="ECO:0000256" key="5">
    <source>
        <dbReference type="ARBA" id="ARBA00022519"/>
    </source>
</evidence>
<evidence type="ECO:0000256" key="6">
    <source>
        <dbReference type="ARBA" id="ARBA00022692"/>
    </source>
</evidence>
<evidence type="ECO:0000313" key="11">
    <source>
        <dbReference type="EMBL" id="MBK1792797.1"/>
    </source>
</evidence>
<evidence type="ECO:0000259" key="10">
    <source>
        <dbReference type="PROSITE" id="PS50156"/>
    </source>
</evidence>
<reference evidence="11" key="1">
    <citation type="submission" date="2021-01" db="EMBL/GenBank/DDBJ databases">
        <title>Modified the classification status of verrucomicrobia.</title>
        <authorList>
            <person name="Feng X."/>
        </authorList>
    </citation>
    <scope>NUCLEOTIDE SEQUENCE</scope>
    <source>
        <strain evidence="11">_KCTC 22039</strain>
    </source>
</reference>
<dbReference type="Gene3D" id="3.30.2090.10">
    <property type="entry name" value="Multidrug efflux transporter AcrB TolC docking domain, DN and DC subdomains"/>
    <property type="match status" value="2"/>
</dbReference>
<dbReference type="Gene3D" id="3.30.70.1440">
    <property type="entry name" value="Multidrug efflux transporter AcrB pore domain"/>
    <property type="match status" value="1"/>
</dbReference>
<feature type="transmembrane region" description="Helical" evidence="9">
    <location>
        <begin position="977"/>
        <end position="998"/>
    </location>
</feature>
<dbReference type="PANTHER" id="PTHR32063:SF76">
    <property type="entry name" value="EFFLUX PUMP MEMBRANE TRANSPORTER"/>
    <property type="match status" value="1"/>
</dbReference>
<feature type="transmembrane region" description="Helical" evidence="9">
    <location>
        <begin position="877"/>
        <end position="896"/>
    </location>
</feature>
<evidence type="ECO:0000256" key="2">
    <source>
        <dbReference type="ARBA" id="ARBA00010942"/>
    </source>
</evidence>
<comment type="caution">
    <text evidence="11">The sequence shown here is derived from an EMBL/GenBank/DDBJ whole genome shotgun (WGS) entry which is preliminary data.</text>
</comment>
<organism evidence="11 12">
    <name type="scientific">Persicirhabdus sediminis</name>
    <dbReference type="NCBI Taxonomy" id="454144"/>
    <lineage>
        <taxon>Bacteria</taxon>
        <taxon>Pseudomonadati</taxon>
        <taxon>Verrucomicrobiota</taxon>
        <taxon>Verrucomicrobiia</taxon>
        <taxon>Verrucomicrobiales</taxon>
        <taxon>Verrucomicrobiaceae</taxon>
        <taxon>Persicirhabdus</taxon>
    </lineage>
</organism>
<feature type="transmembrane region" description="Helical" evidence="9">
    <location>
        <begin position="376"/>
        <end position="400"/>
    </location>
</feature>
<keyword evidence="3" id="KW-0813">Transport</keyword>
<evidence type="ECO:0000256" key="7">
    <source>
        <dbReference type="ARBA" id="ARBA00022989"/>
    </source>
</evidence>
<evidence type="ECO:0000256" key="8">
    <source>
        <dbReference type="ARBA" id="ARBA00023136"/>
    </source>
</evidence>
<keyword evidence="12" id="KW-1185">Reference proteome</keyword>
<dbReference type="SUPFAM" id="SSF82693">
    <property type="entry name" value="Multidrug efflux transporter AcrB pore domain, PN1, PN2, PC1 and PC2 subdomains"/>
    <property type="match status" value="3"/>
</dbReference>
<dbReference type="GO" id="GO:0042910">
    <property type="term" value="F:xenobiotic transmembrane transporter activity"/>
    <property type="evidence" value="ECO:0007669"/>
    <property type="project" value="TreeGrafter"/>
</dbReference>
<comment type="similarity">
    <text evidence="2">Belongs to the resistance-nodulation-cell division (RND) (TC 2.A.6) family.</text>
</comment>
<evidence type="ECO:0000313" key="12">
    <source>
        <dbReference type="Proteomes" id="UP000624703"/>
    </source>
</evidence>
<keyword evidence="7 9" id="KW-1133">Transmembrane helix</keyword>
<comment type="subcellular location">
    <subcellularLocation>
        <location evidence="1">Cell inner membrane</location>
        <topology evidence="1">Multi-pass membrane protein</topology>
    </subcellularLocation>
</comment>
<dbReference type="NCBIfam" id="TIGR00915">
    <property type="entry name" value="2A0602"/>
    <property type="match status" value="1"/>
</dbReference>
<keyword evidence="6 9" id="KW-0812">Transmembrane</keyword>
<evidence type="ECO:0000256" key="1">
    <source>
        <dbReference type="ARBA" id="ARBA00004429"/>
    </source>
</evidence>
<sequence>MNKSKKEKFNFSKVFIDRPRLAGVIAVVIALAGLISIGQLPVTQYPPVTPPQISVSTSYPGASAEVLSNTVGAPIEDAVNGVDDMLYMESSSDSSGNYSLTVTFAVGTDPDIAQVKVQNRVQRAMPKLPADVTKNGVNVDARSSDILGFLMMVSPDLSREELEMSEYANNLIKPALERLGGLSEASIFSAQYSMRVWLDPDRVAANKLSVDDVVAAIRQQNIQASIGSVGGVPNDGSAQMMYTLQAQGRLNEVHDFENIVVKTAEDGAVVRLKDVARVELGADGYLTAAYRDGKNAVGIRLTQKTGSNALETVDQVNAYLDELRPRLPEGMELEFFYDATQFVRTSIKEIVMTLFITMVLTVFVCYLFLQDWRATLIPSITIPVSLLGTFALLMALGYSINTLTLFALILVIGIVVDDAIVVVERVLHLMEHEGLGHRDAALRAMQDISLAIVATTLVLLSIFVPVGFMGGITGKIYQQFAVTISAAVMFSSLTALTLSPALCAIMLNVAKPKERGPLHWFNIGLRASRKKYVGITGWLTRRGLLTFFFLIAAFAGSSLVVKKSATSFLPNEDQGVIFGAVQLPEGATISRTNEVVAGVNDILQNEPDVEKNLAITGFSPLGGRGENVAFLIIRLKDWSVRTRDDQDVVAIQARLRGAFESISGAKIDLFTPPAIRGLGRSGGMNIQLQAVSEADPQKLESTMNGFLMHLNSAPEIQVAFSSFTAQTPNLFLDVDRTKAELLNVPVSRVFSTLQNYLGSYYVNDINLNGQVNKVIVQADWAYRKTPSDIESIFVQSDDGKQVSLKSLIKIDTVLAPRVIDRYNKFLSAGITAFTAPGYSSGEAMAAVERIALEHLPNEYSFDWSGLSYQEKNSSGKSGVLIFMALVFGYLFLVAQFESWTAPLSVMTSISVAILGALAGLYVIDMPLSIYAQLGLILLVGLASKNAILIVEFSKSQRESGMSIIEAATDGAGQRFRAVLMTAFTFIFGVLPMVFASGAGAASRQAIGTTVFFGMLAATILGIIMVPALYAMFQTVREKTHSLRK</sequence>
<dbReference type="PRINTS" id="PR00702">
    <property type="entry name" value="ACRIFLAVINRP"/>
</dbReference>
<proteinExistence type="inferred from homology"/>
<dbReference type="InterPro" id="IPR000731">
    <property type="entry name" value="SSD"/>
</dbReference>
<dbReference type="SUPFAM" id="SSF82714">
    <property type="entry name" value="Multidrug efflux transporter AcrB TolC docking domain, DN and DC subdomains"/>
    <property type="match status" value="2"/>
</dbReference>
<feature type="transmembrane region" description="Helical" evidence="9">
    <location>
        <begin position="406"/>
        <end position="427"/>
    </location>
</feature>
<dbReference type="PROSITE" id="PS50156">
    <property type="entry name" value="SSD"/>
    <property type="match status" value="1"/>
</dbReference>